<dbReference type="Proteomes" id="UP000282323">
    <property type="component" value="Unassembled WGS sequence"/>
</dbReference>
<evidence type="ECO:0000256" key="7">
    <source>
        <dbReference type="SAM" id="MobiDB-lite"/>
    </source>
</evidence>
<evidence type="ECO:0000256" key="4">
    <source>
        <dbReference type="ARBA" id="ARBA00022692"/>
    </source>
</evidence>
<evidence type="ECO:0000256" key="1">
    <source>
        <dbReference type="ARBA" id="ARBA00004651"/>
    </source>
</evidence>
<dbReference type="CDD" id="cd13142">
    <property type="entry name" value="MATE_like_12"/>
    <property type="match status" value="1"/>
</dbReference>
<accession>A0A3N6MKT8</accession>
<protein>
    <submittedName>
        <fullName evidence="8">MATE family efflux transporter</fullName>
    </submittedName>
</protein>
<dbReference type="AlphaFoldDB" id="A0A3N6MKT8"/>
<keyword evidence="5" id="KW-1133">Transmembrane helix</keyword>
<dbReference type="GO" id="GO:0042910">
    <property type="term" value="F:xenobiotic transmembrane transporter activity"/>
    <property type="evidence" value="ECO:0007669"/>
    <property type="project" value="InterPro"/>
</dbReference>
<gene>
    <name evidence="8" type="ORF">EA473_01320</name>
</gene>
<comment type="caution">
    <text evidence="8">The sequence shown here is derived from an EMBL/GenBank/DDBJ whole genome shotgun (WGS) entry which is preliminary data.</text>
</comment>
<dbReference type="GO" id="GO:0015297">
    <property type="term" value="F:antiporter activity"/>
    <property type="evidence" value="ECO:0007669"/>
    <property type="project" value="InterPro"/>
</dbReference>
<keyword evidence="6" id="KW-0472">Membrane</keyword>
<dbReference type="GO" id="GO:0005886">
    <property type="term" value="C:plasma membrane"/>
    <property type="evidence" value="ECO:0007669"/>
    <property type="project" value="UniProtKB-SubCell"/>
</dbReference>
<evidence type="ECO:0000313" key="8">
    <source>
        <dbReference type="EMBL" id="RQG97870.1"/>
    </source>
</evidence>
<comment type="subcellular location">
    <subcellularLocation>
        <location evidence="1">Cell membrane</location>
        <topology evidence="1">Multi-pass membrane protein</topology>
    </subcellularLocation>
</comment>
<feature type="compositionally biased region" description="Acidic residues" evidence="7">
    <location>
        <begin position="464"/>
        <end position="476"/>
    </location>
</feature>
<keyword evidence="4" id="KW-0812">Transmembrane</keyword>
<feature type="region of interest" description="Disordered" evidence="7">
    <location>
        <begin position="464"/>
        <end position="490"/>
    </location>
</feature>
<dbReference type="PANTHER" id="PTHR43549:SF2">
    <property type="entry name" value="MULTIDRUG RESISTANCE PROTEIN NORM-RELATED"/>
    <property type="match status" value="1"/>
</dbReference>
<organism evidence="8 9">
    <name type="scientific">Natrarchaeobius chitinivorans</name>
    <dbReference type="NCBI Taxonomy" id="1679083"/>
    <lineage>
        <taxon>Archaea</taxon>
        <taxon>Methanobacteriati</taxon>
        <taxon>Methanobacteriota</taxon>
        <taxon>Stenosarchaea group</taxon>
        <taxon>Halobacteria</taxon>
        <taxon>Halobacteriales</taxon>
        <taxon>Natrialbaceae</taxon>
        <taxon>Natrarchaeobius</taxon>
    </lineage>
</organism>
<dbReference type="PANTHER" id="PTHR43549">
    <property type="entry name" value="MULTIDRUG RESISTANCE PROTEIN YPNP-RELATED"/>
    <property type="match status" value="1"/>
</dbReference>
<dbReference type="RefSeq" id="WP_124193851.1">
    <property type="nucleotide sequence ID" value="NZ_REGA01000001.1"/>
</dbReference>
<evidence type="ECO:0000256" key="5">
    <source>
        <dbReference type="ARBA" id="ARBA00022989"/>
    </source>
</evidence>
<dbReference type="InterPro" id="IPR048279">
    <property type="entry name" value="MdtK-like"/>
</dbReference>
<dbReference type="EMBL" id="REGA01000001">
    <property type="protein sequence ID" value="RQG97870.1"/>
    <property type="molecule type" value="Genomic_DNA"/>
</dbReference>
<dbReference type="InterPro" id="IPR052031">
    <property type="entry name" value="Membrane_Transporter-Flippase"/>
</dbReference>
<dbReference type="PIRSF" id="PIRSF006603">
    <property type="entry name" value="DinF"/>
    <property type="match status" value="1"/>
</dbReference>
<dbReference type="OrthoDB" id="214119at2157"/>
<proteinExistence type="predicted"/>
<sequence length="490" mass="51129">MSSGSEPAESDLTEGSLVRPMFKLAWPLVVIQLLQVAYNVGDTFWLGALSPSAVGAISLAFPLLFLLIAIGAGFTTAGSILVAQHTGAESGEGGMIAGQTLSFISLVAIALGIVGYLATDPMLAALPTDAETEATIVPLAADYLRVFFLGLPFVFGFFVFVSLMRGYGNTRAPMRVMVVSVIINLAIDPLLIFGVGPLPRLEVAGAAVATVISRAVATGLGLYILYYTDVGPDIEASHLVPRLEYVSEITRLGVPTALEQSMTALAMVAMTAIVVTFPPAVVAAYGLGNRLISLAFLPAMGMGQAMDSIVGQNLGADRADRAESATWIGAAVIAGIMAVAGAMAFLFPEPFVSVFLTAEAEGRAATIDYGVTYLQFAAFAFVFMGVMQVILGAFRGAGNTKTALVFAVFGLWIVRIPVTYYLIFVAGWGTTGIWAGVVLGDIVGAIAATAWFTRGTWKEALVEDFDGETDDSETEADGPPAASNGESVAE</sequence>
<evidence type="ECO:0000256" key="2">
    <source>
        <dbReference type="ARBA" id="ARBA00022448"/>
    </source>
</evidence>
<keyword evidence="2" id="KW-0813">Transport</keyword>
<dbReference type="Pfam" id="PF01554">
    <property type="entry name" value="MatE"/>
    <property type="match status" value="2"/>
</dbReference>
<evidence type="ECO:0000313" key="9">
    <source>
        <dbReference type="Proteomes" id="UP000282323"/>
    </source>
</evidence>
<name>A0A3N6MKT8_NATCH</name>
<dbReference type="InterPro" id="IPR002528">
    <property type="entry name" value="MATE_fam"/>
</dbReference>
<evidence type="ECO:0000256" key="6">
    <source>
        <dbReference type="ARBA" id="ARBA00023136"/>
    </source>
</evidence>
<reference evidence="8 9" key="1">
    <citation type="submission" date="2018-10" db="EMBL/GenBank/DDBJ databases">
        <title>Natrarchaeobius chitinivorans gen. nov., sp. nov., and Natrarchaeobius haloalkaliphilus sp. nov., alkaliphilic, chitin-utilizing haloarchaea from hypersaline alkaline lakes.</title>
        <authorList>
            <person name="Sorokin D.Y."/>
            <person name="Elcheninov A.G."/>
            <person name="Kostrikina N.A."/>
            <person name="Bale N.J."/>
            <person name="Sinninghe Damste J.S."/>
            <person name="Khijniak T.V."/>
            <person name="Kublanov I.V."/>
            <person name="Toshchakov S.V."/>
        </authorList>
    </citation>
    <scope>NUCLEOTIDE SEQUENCE [LARGE SCALE GENOMIC DNA]</scope>
    <source>
        <strain evidence="8 9">AArcht4T</strain>
    </source>
</reference>
<evidence type="ECO:0000256" key="3">
    <source>
        <dbReference type="ARBA" id="ARBA00022475"/>
    </source>
</evidence>
<keyword evidence="3" id="KW-1003">Cell membrane</keyword>
<keyword evidence="9" id="KW-1185">Reference proteome</keyword>
<dbReference type="NCBIfam" id="TIGR00797">
    <property type="entry name" value="matE"/>
    <property type="match status" value="1"/>
</dbReference>